<dbReference type="EMBL" id="JARFPL010000021">
    <property type="protein sequence ID" value="MDF0593473.1"/>
    <property type="molecule type" value="Genomic_DNA"/>
</dbReference>
<accession>A0ABT5XFS3</accession>
<dbReference type="Proteomes" id="UP001215956">
    <property type="component" value="Unassembled WGS sequence"/>
</dbReference>
<sequence>MGDAIVPITSLCLLGSRTGETDPIDGKPLDDRRTGPAYAAAERMEIDLSATVGAGRRRRDGTVTAPPASLPPELKRSRNTTTMPRQTATPKKASRRARAALRQGRAPRSGGFHLHGGGLMGMVQGKIWRLSFTGPLSPRRQTPLYRGTGQLP</sequence>
<evidence type="ECO:0000313" key="3">
    <source>
        <dbReference type="Proteomes" id="UP001215956"/>
    </source>
</evidence>
<reference evidence="2 3" key="1">
    <citation type="submission" date="2023-03" db="EMBL/GenBank/DDBJ databases">
        <title>Whole genome sequencing of Methanotrichaceae archaeon M04Ac.</title>
        <authorList>
            <person name="Khomyakova M.A."/>
            <person name="Merkel A.Y."/>
            <person name="Slobodkin A.I."/>
        </authorList>
    </citation>
    <scope>NUCLEOTIDE SEQUENCE [LARGE SCALE GENOMIC DNA]</scope>
    <source>
        <strain evidence="2 3">M04Ac</strain>
    </source>
</reference>
<protein>
    <submittedName>
        <fullName evidence="2">Uncharacterized protein</fullName>
    </submittedName>
</protein>
<evidence type="ECO:0000256" key="1">
    <source>
        <dbReference type="SAM" id="MobiDB-lite"/>
    </source>
</evidence>
<feature type="region of interest" description="Disordered" evidence="1">
    <location>
        <begin position="15"/>
        <end position="34"/>
    </location>
</feature>
<comment type="caution">
    <text evidence="2">The sequence shown here is derived from an EMBL/GenBank/DDBJ whole genome shotgun (WGS) entry which is preliminary data.</text>
</comment>
<feature type="compositionally biased region" description="Polar residues" evidence="1">
    <location>
        <begin position="79"/>
        <end position="89"/>
    </location>
</feature>
<proteinExistence type="predicted"/>
<feature type="region of interest" description="Disordered" evidence="1">
    <location>
        <begin position="49"/>
        <end position="113"/>
    </location>
</feature>
<name>A0ABT5XFS3_9EURY</name>
<gene>
    <name evidence="2" type="ORF">P0O24_07745</name>
</gene>
<feature type="compositionally biased region" description="Basic and acidic residues" evidence="1">
    <location>
        <begin position="24"/>
        <end position="34"/>
    </location>
</feature>
<evidence type="ECO:0000313" key="2">
    <source>
        <dbReference type="EMBL" id="MDF0593473.1"/>
    </source>
</evidence>
<organism evidence="2 3">
    <name type="scientific">Candidatus Methanocrinis alkalitolerans</name>
    <dbReference type="NCBI Taxonomy" id="3033395"/>
    <lineage>
        <taxon>Archaea</taxon>
        <taxon>Methanobacteriati</taxon>
        <taxon>Methanobacteriota</taxon>
        <taxon>Stenosarchaea group</taxon>
        <taxon>Methanomicrobia</taxon>
        <taxon>Methanotrichales</taxon>
        <taxon>Methanotrichaceae</taxon>
        <taxon>Methanocrinis</taxon>
    </lineage>
</organism>
<dbReference type="RefSeq" id="WP_316969178.1">
    <property type="nucleotide sequence ID" value="NZ_JARFPL010000021.1"/>
</dbReference>
<feature type="compositionally biased region" description="Low complexity" evidence="1">
    <location>
        <begin position="100"/>
        <end position="112"/>
    </location>
</feature>
<keyword evidence="3" id="KW-1185">Reference proteome</keyword>